<dbReference type="Gene3D" id="3.30.420.10">
    <property type="entry name" value="Ribonuclease H-like superfamily/Ribonuclease H"/>
    <property type="match status" value="1"/>
</dbReference>
<dbReference type="EMBL" id="RQTK01000604">
    <property type="protein sequence ID" value="RUS77166.1"/>
    <property type="molecule type" value="Genomic_DNA"/>
</dbReference>
<dbReference type="AlphaFoldDB" id="A0A433T6G4"/>
<dbReference type="Proteomes" id="UP000271974">
    <property type="component" value="Unassembled WGS sequence"/>
</dbReference>
<dbReference type="Pfam" id="PF00075">
    <property type="entry name" value="RNase_H"/>
    <property type="match status" value="1"/>
</dbReference>
<comment type="caution">
    <text evidence="2">The sequence shown here is derived from an EMBL/GenBank/DDBJ whole genome shotgun (WGS) entry which is preliminary data.</text>
</comment>
<dbReference type="GO" id="GO:0004523">
    <property type="term" value="F:RNA-DNA hybrid ribonuclease activity"/>
    <property type="evidence" value="ECO:0007669"/>
    <property type="project" value="InterPro"/>
</dbReference>
<sequence>MRKLCGTDWGANERILKNIYVQGVRPHMEYASSAWSSASNTGLQTLDRVQNQALRIITRGMRSTPIQQMEKITGIQPLKERRDTKIIQQAQKFLCTEDSAMKGRMKDLARGRLKRSSFVHQAKRLRKGLKDMPSNVLPLTYIPEQTPWKEPKTHIEIKRTVPGVYSIKEQSDVEKRTAAMATIEDLYPVEAWTRIYTDGSATNAIQNGGAGIYIQYPNAEKDTISIPTGIHCSNYEAEACAIIEAATHLAEKTPQTNQVVFLTDALFSKVSRCGGFSLRVKLCHLVQ</sequence>
<dbReference type="GO" id="GO:0003676">
    <property type="term" value="F:nucleic acid binding"/>
    <property type="evidence" value="ECO:0007669"/>
    <property type="project" value="InterPro"/>
</dbReference>
<proteinExistence type="predicted"/>
<dbReference type="InterPro" id="IPR036397">
    <property type="entry name" value="RNaseH_sf"/>
</dbReference>
<dbReference type="OrthoDB" id="6149641at2759"/>
<name>A0A433T6G4_ELYCH</name>
<evidence type="ECO:0000313" key="3">
    <source>
        <dbReference type="Proteomes" id="UP000271974"/>
    </source>
</evidence>
<organism evidence="2 3">
    <name type="scientific">Elysia chlorotica</name>
    <name type="common">Eastern emerald elysia</name>
    <name type="synonym">Sea slug</name>
    <dbReference type="NCBI Taxonomy" id="188477"/>
    <lineage>
        <taxon>Eukaryota</taxon>
        <taxon>Metazoa</taxon>
        <taxon>Spiralia</taxon>
        <taxon>Lophotrochozoa</taxon>
        <taxon>Mollusca</taxon>
        <taxon>Gastropoda</taxon>
        <taxon>Heterobranchia</taxon>
        <taxon>Euthyneura</taxon>
        <taxon>Panpulmonata</taxon>
        <taxon>Sacoglossa</taxon>
        <taxon>Placobranchoidea</taxon>
        <taxon>Plakobranchidae</taxon>
        <taxon>Elysia</taxon>
    </lineage>
</organism>
<accession>A0A433T6G4</accession>
<reference evidence="2 3" key="1">
    <citation type="submission" date="2019-01" db="EMBL/GenBank/DDBJ databases">
        <title>A draft genome assembly of the solar-powered sea slug Elysia chlorotica.</title>
        <authorList>
            <person name="Cai H."/>
            <person name="Li Q."/>
            <person name="Fang X."/>
            <person name="Li J."/>
            <person name="Curtis N.E."/>
            <person name="Altenburger A."/>
            <person name="Shibata T."/>
            <person name="Feng M."/>
            <person name="Maeda T."/>
            <person name="Schwartz J.A."/>
            <person name="Shigenobu S."/>
            <person name="Lundholm N."/>
            <person name="Nishiyama T."/>
            <person name="Yang H."/>
            <person name="Hasebe M."/>
            <person name="Li S."/>
            <person name="Pierce S.K."/>
            <person name="Wang J."/>
        </authorList>
    </citation>
    <scope>NUCLEOTIDE SEQUENCE [LARGE SCALE GENOMIC DNA]</scope>
    <source>
        <strain evidence="2">EC2010</strain>
        <tissue evidence="2">Whole organism of an adult</tissue>
    </source>
</reference>
<dbReference type="SUPFAM" id="SSF53098">
    <property type="entry name" value="Ribonuclease H-like"/>
    <property type="match status" value="1"/>
</dbReference>
<keyword evidence="3" id="KW-1185">Reference proteome</keyword>
<dbReference type="InterPro" id="IPR012337">
    <property type="entry name" value="RNaseH-like_sf"/>
</dbReference>
<gene>
    <name evidence="2" type="ORF">EGW08_015073</name>
</gene>
<feature type="domain" description="RNase H type-1" evidence="1">
    <location>
        <begin position="194"/>
        <end position="267"/>
    </location>
</feature>
<dbReference type="InterPro" id="IPR002156">
    <property type="entry name" value="RNaseH_domain"/>
</dbReference>
<evidence type="ECO:0000313" key="2">
    <source>
        <dbReference type="EMBL" id="RUS77166.1"/>
    </source>
</evidence>
<dbReference type="STRING" id="188477.A0A433T6G4"/>
<protein>
    <recommendedName>
        <fullName evidence="1">RNase H type-1 domain-containing protein</fullName>
    </recommendedName>
</protein>
<evidence type="ECO:0000259" key="1">
    <source>
        <dbReference type="Pfam" id="PF00075"/>
    </source>
</evidence>